<dbReference type="AlphaFoldDB" id="A8ZWC7"/>
<dbReference type="NCBIfam" id="TIGR00369">
    <property type="entry name" value="unchar_dom_1"/>
    <property type="match status" value="1"/>
</dbReference>
<dbReference type="SUPFAM" id="SSF54637">
    <property type="entry name" value="Thioesterase/thiol ester dehydrase-isomerase"/>
    <property type="match status" value="1"/>
</dbReference>
<dbReference type="eggNOG" id="COG2050">
    <property type="taxonomic scope" value="Bacteria"/>
</dbReference>
<dbReference type="HOGENOM" id="CLU_2002242_0_0_7"/>
<dbReference type="Proteomes" id="UP000008561">
    <property type="component" value="Chromosome"/>
</dbReference>
<name>A8ZWC7_DESOH</name>
<dbReference type="RefSeq" id="WP_012174353.1">
    <property type="nucleotide sequence ID" value="NC_009943.1"/>
</dbReference>
<dbReference type="InterPro" id="IPR003736">
    <property type="entry name" value="PAAI_dom"/>
</dbReference>
<evidence type="ECO:0000313" key="2">
    <source>
        <dbReference type="Proteomes" id="UP000008561"/>
    </source>
</evidence>
<keyword evidence="2" id="KW-1185">Reference proteome</keyword>
<dbReference type="KEGG" id="dol:Dole_0925"/>
<gene>
    <name evidence="1" type="ordered locus">Dole_0925</name>
</gene>
<dbReference type="InterPro" id="IPR029069">
    <property type="entry name" value="HotDog_dom_sf"/>
</dbReference>
<reference evidence="1 2" key="1">
    <citation type="submission" date="2007-10" db="EMBL/GenBank/DDBJ databases">
        <title>Complete sequence of Desulfococcus oleovorans Hxd3.</title>
        <authorList>
            <consortium name="US DOE Joint Genome Institute"/>
            <person name="Copeland A."/>
            <person name="Lucas S."/>
            <person name="Lapidus A."/>
            <person name="Barry K."/>
            <person name="Glavina del Rio T."/>
            <person name="Dalin E."/>
            <person name="Tice H."/>
            <person name="Pitluck S."/>
            <person name="Kiss H."/>
            <person name="Brettin T."/>
            <person name="Bruce D."/>
            <person name="Detter J.C."/>
            <person name="Han C."/>
            <person name="Schmutz J."/>
            <person name="Larimer F."/>
            <person name="Land M."/>
            <person name="Hauser L."/>
            <person name="Kyrpides N."/>
            <person name="Kim E."/>
            <person name="Wawrik B."/>
            <person name="Richardson P."/>
        </authorList>
    </citation>
    <scope>NUCLEOTIDE SEQUENCE [LARGE SCALE GENOMIC DNA]</scope>
    <source>
        <strain evidence="2">DSM 6200 / JCM 39069 / Hxd3</strain>
    </source>
</reference>
<dbReference type="CDD" id="cd03443">
    <property type="entry name" value="PaaI_thioesterase"/>
    <property type="match status" value="1"/>
</dbReference>
<sequence>MSDLQDHINSARRTGNIDFSIEERRADCVISRMPVTPGVLNPYGTVQAGAMIWLADVTASVLALEGRKIEDDGKGFPLAVNIHTSLVGNQTTGDITAEARFLSKGKTVMVIRTRVTGNRNKLLAEVTTTHVIAK</sequence>
<dbReference type="EMBL" id="CP000859">
    <property type="protein sequence ID" value="ABW66735.1"/>
    <property type="molecule type" value="Genomic_DNA"/>
</dbReference>
<protein>
    <submittedName>
        <fullName evidence="1">Methyl-accepting chemotaxis sensory transducer</fullName>
    </submittedName>
</protein>
<proteinExistence type="predicted"/>
<accession>A8ZWC7</accession>
<dbReference type="GO" id="GO:0016790">
    <property type="term" value="F:thiolester hydrolase activity"/>
    <property type="evidence" value="ECO:0007669"/>
    <property type="project" value="UniProtKB-ARBA"/>
</dbReference>
<dbReference type="STRING" id="96561.Dole_0925"/>
<organism evidence="1 2">
    <name type="scientific">Desulfosudis oleivorans (strain DSM 6200 / JCM 39069 / Hxd3)</name>
    <name type="common">Desulfococcus oleovorans</name>
    <dbReference type="NCBI Taxonomy" id="96561"/>
    <lineage>
        <taxon>Bacteria</taxon>
        <taxon>Pseudomonadati</taxon>
        <taxon>Thermodesulfobacteriota</taxon>
        <taxon>Desulfobacteria</taxon>
        <taxon>Desulfobacterales</taxon>
        <taxon>Desulfosudaceae</taxon>
        <taxon>Desulfosudis</taxon>
    </lineage>
</organism>
<evidence type="ECO:0000313" key="1">
    <source>
        <dbReference type="EMBL" id="ABW66735.1"/>
    </source>
</evidence>
<dbReference type="Gene3D" id="3.10.129.10">
    <property type="entry name" value="Hotdog Thioesterase"/>
    <property type="match status" value="1"/>
</dbReference>